<comment type="caution">
    <text evidence="2">The sequence shown here is derived from an EMBL/GenBank/DDBJ whole genome shotgun (WGS) entry which is preliminary data.</text>
</comment>
<evidence type="ECO:0008006" key="4">
    <source>
        <dbReference type="Google" id="ProtNLM"/>
    </source>
</evidence>
<name>A0A2H0DYW7_9BACT</name>
<accession>A0A2H0DYW7</accession>
<feature type="transmembrane region" description="Helical" evidence="1">
    <location>
        <begin position="12"/>
        <end position="28"/>
    </location>
</feature>
<organism evidence="2 3">
    <name type="scientific">Candidatus Campbellbacteria bacterium CG22_combo_CG10-13_8_21_14_all_36_13</name>
    <dbReference type="NCBI Taxonomy" id="1974529"/>
    <lineage>
        <taxon>Bacteria</taxon>
        <taxon>Candidatus Campbelliibacteriota</taxon>
    </lineage>
</organism>
<dbReference type="Pfam" id="PF09136">
    <property type="entry name" value="Glucodextran_B"/>
    <property type="match status" value="1"/>
</dbReference>
<gene>
    <name evidence="2" type="ORF">COW81_00665</name>
</gene>
<reference evidence="2 3" key="1">
    <citation type="submission" date="2017-09" db="EMBL/GenBank/DDBJ databases">
        <title>Depth-based differentiation of microbial function through sediment-hosted aquifers and enrichment of novel symbionts in the deep terrestrial subsurface.</title>
        <authorList>
            <person name="Probst A.J."/>
            <person name="Ladd B."/>
            <person name="Jarett J.K."/>
            <person name="Geller-Mcgrath D.E."/>
            <person name="Sieber C.M."/>
            <person name="Emerson J.B."/>
            <person name="Anantharaman K."/>
            <person name="Thomas B.C."/>
            <person name="Malmstrom R."/>
            <person name="Stieglmeier M."/>
            <person name="Klingl A."/>
            <person name="Woyke T."/>
            <person name="Ryan C.M."/>
            <person name="Banfield J.F."/>
        </authorList>
    </citation>
    <scope>NUCLEOTIDE SEQUENCE [LARGE SCALE GENOMIC DNA]</scope>
    <source>
        <strain evidence="2">CG22_combo_CG10-13_8_21_14_all_36_13</strain>
    </source>
</reference>
<sequence length="144" mass="16737">MKYYTNIRKVSLSVFFIFIALGVVLYAYNQSKNFLSGPQIDIISPENNEKFNKPLITVRGVASNISKLKLNGRQIYIDENENFNEELLLQDGYNIITLHAYDKFKRETIETREVILIENPLNTTNLEFIKINIEENGNKENKSE</sequence>
<protein>
    <recommendedName>
        <fullName evidence="4">IPT/TIG domain-containing protein</fullName>
    </recommendedName>
</protein>
<keyword evidence="1" id="KW-0812">Transmembrane</keyword>
<dbReference type="Gene3D" id="2.60.40.10">
    <property type="entry name" value="Immunoglobulins"/>
    <property type="match status" value="1"/>
</dbReference>
<dbReference type="AlphaFoldDB" id="A0A2H0DYW7"/>
<dbReference type="EMBL" id="PCTT01000008">
    <property type="protein sequence ID" value="PIP87374.1"/>
    <property type="molecule type" value="Genomic_DNA"/>
</dbReference>
<proteinExistence type="predicted"/>
<evidence type="ECO:0000256" key="1">
    <source>
        <dbReference type="SAM" id="Phobius"/>
    </source>
</evidence>
<keyword evidence="1" id="KW-0472">Membrane</keyword>
<dbReference type="InterPro" id="IPR013783">
    <property type="entry name" value="Ig-like_fold"/>
</dbReference>
<keyword evidence="1" id="KW-1133">Transmembrane helix</keyword>
<evidence type="ECO:0000313" key="3">
    <source>
        <dbReference type="Proteomes" id="UP000231143"/>
    </source>
</evidence>
<dbReference type="Proteomes" id="UP000231143">
    <property type="component" value="Unassembled WGS sequence"/>
</dbReference>
<evidence type="ECO:0000313" key="2">
    <source>
        <dbReference type="EMBL" id="PIP87374.1"/>
    </source>
</evidence>